<keyword evidence="2" id="KW-0472">Membrane</keyword>
<dbReference type="EMBL" id="BOOC01000005">
    <property type="protein sequence ID" value="GIH39021.1"/>
    <property type="molecule type" value="Genomic_DNA"/>
</dbReference>
<protein>
    <recommendedName>
        <fullName evidence="3">Fibronectin type-III domain-containing protein</fullName>
    </recommendedName>
</protein>
<feature type="region of interest" description="Disordered" evidence="1">
    <location>
        <begin position="183"/>
        <end position="276"/>
    </location>
</feature>
<name>A0ABQ4FW49_9ACTN</name>
<evidence type="ECO:0000256" key="1">
    <source>
        <dbReference type="SAM" id="MobiDB-lite"/>
    </source>
</evidence>
<feature type="compositionally biased region" description="Low complexity" evidence="1">
    <location>
        <begin position="480"/>
        <end position="528"/>
    </location>
</feature>
<proteinExistence type="predicted"/>
<evidence type="ECO:0000256" key="2">
    <source>
        <dbReference type="SAM" id="Phobius"/>
    </source>
</evidence>
<evidence type="ECO:0000313" key="4">
    <source>
        <dbReference type="EMBL" id="GIH39021.1"/>
    </source>
</evidence>
<keyword evidence="5" id="KW-1185">Reference proteome</keyword>
<keyword evidence="2" id="KW-1133">Transmembrane helix</keyword>
<feature type="compositionally biased region" description="Low complexity" evidence="1">
    <location>
        <begin position="388"/>
        <end position="402"/>
    </location>
</feature>
<comment type="caution">
    <text evidence="4">The sequence shown here is derived from an EMBL/GenBank/DDBJ whole genome shotgun (WGS) entry which is preliminary data.</text>
</comment>
<feature type="compositionally biased region" description="Polar residues" evidence="1">
    <location>
        <begin position="50"/>
        <end position="64"/>
    </location>
</feature>
<dbReference type="Gene3D" id="2.60.40.10">
    <property type="entry name" value="Immunoglobulins"/>
    <property type="match status" value="1"/>
</dbReference>
<evidence type="ECO:0000313" key="5">
    <source>
        <dbReference type="Proteomes" id="UP000603904"/>
    </source>
</evidence>
<feature type="region of interest" description="Disordered" evidence="1">
    <location>
        <begin position="312"/>
        <end position="584"/>
    </location>
</feature>
<feature type="compositionally biased region" description="Polar residues" evidence="1">
    <location>
        <begin position="205"/>
        <end position="220"/>
    </location>
</feature>
<feature type="compositionally biased region" description="Basic and acidic residues" evidence="1">
    <location>
        <begin position="549"/>
        <end position="569"/>
    </location>
</feature>
<feature type="compositionally biased region" description="Low complexity" evidence="1">
    <location>
        <begin position="318"/>
        <end position="354"/>
    </location>
</feature>
<sequence>MAPASAADGEILSPADGQTIRTPGPVAISAKTDWYQVSMALYVEGPSVSRQKIGSGGANQTISGSFDPGEAPNGTFTVTLYGEITNKTYKTSTFVLSRPPQTPSGVEARLKNASTVVVTWAKGAEPDLRSYEISSRKTGASGSVSADEACSGSTCQASVAVPAKAAGQKVDLAVRAFRSDGQGGVIGSPGAATASVSIPAPKPSATASQKPASEKSQAASKTGDRRLPTTTLPNPLPSVPKGHGNTKLKLPDVNGTGDPAGPEVAPAKSDAPDVSAQSSFAPLGGLSYGIYAAIAVVLLLIGAHLGALVRRRSGSGAGPARPMATTGPIGPSPTAGTTTGASARTKSSATRRPTVILASSKPRAAGDTGPGTGTAAGDRGARDGLPEPADAPAGADDATAVTGPGGTGSETAASGAGGISTGSGQAIGPDDRNGSSPTDGGSTGKLDGPAPADSTGSSGPRLPADILSDDAAEPGAPGRVPASESAAASVPASASTRGSDTAALEAGAAGAAEDGSASFTSVSAASTAPQPRLDDDLMPHRRPGGNDLPRPRLDDGLWDRPRQPQHDVWTEEDDDAVPSGTRDL</sequence>
<dbReference type="PROSITE" id="PS50853">
    <property type="entry name" value="FN3"/>
    <property type="match status" value="1"/>
</dbReference>
<feature type="region of interest" description="Disordered" evidence="1">
    <location>
        <begin position="50"/>
        <end position="70"/>
    </location>
</feature>
<dbReference type="Proteomes" id="UP000603904">
    <property type="component" value="Unassembled WGS sequence"/>
</dbReference>
<dbReference type="InterPro" id="IPR013783">
    <property type="entry name" value="Ig-like_fold"/>
</dbReference>
<gene>
    <name evidence="4" type="ORF">Mco01_20210</name>
</gene>
<keyword evidence="2" id="KW-0812">Transmembrane</keyword>
<reference evidence="4 5" key="1">
    <citation type="submission" date="2021-01" db="EMBL/GenBank/DDBJ databases">
        <title>Whole genome shotgun sequence of Microbispora corallina NBRC 16416.</title>
        <authorList>
            <person name="Komaki H."/>
            <person name="Tamura T."/>
        </authorList>
    </citation>
    <scope>NUCLEOTIDE SEQUENCE [LARGE SCALE GENOMIC DNA]</scope>
    <source>
        <strain evidence="4 5">NBRC 16416</strain>
    </source>
</reference>
<evidence type="ECO:0000259" key="3">
    <source>
        <dbReference type="PROSITE" id="PS50853"/>
    </source>
</evidence>
<organism evidence="4 5">
    <name type="scientific">Microbispora corallina</name>
    <dbReference type="NCBI Taxonomy" id="83302"/>
    <lineage>
        <taxon>Bacteria</taxon>
        <taxon>Bacillati</taxon>
        <taxon>Actinomycetota</taxon>
        <taxon>Actinomycetes</taxon>
        <taxon>Streptosporangiales</taxon>
        <taxon>Streptosporangiaceae</taxon>
        <taxon>Microbispora</taxon>
    </lineage>
</organism>
<accession>A0ABQ4FW49</accession>
<dbReference type="InterPro" id="IPR003961">
    <property type="entry name" value="FN3_dom"/>
</dbReference>
<feature type="domain" description="Fibronectin type-III" evidence="3">
    <location>
        <begin position="99"/>
        <end position="201"/>
    </location>
</feature>
<feature type="transmembrane region" description="Helical" evidence="2">
    <location>
        <begin position="288"/>
        <end position="309"/>
    </location>
</feature>